<evidence type="ECO:0000313" key="2">
    <source>
        <dbReference type="Proteomes" id="UP000464314"/>
    </source>
</evidence>
<keyword evidence="2" id="KW-1185">Reference proteome</keyword>
<gene>
    <name evidence="1" type="ORF">Ana3638_08605</name>
</gene>
<dbReference type="AlphaFoldDB" id="A0A6P1TKZ2"/>
<sequence>MQKFLLYTVLVFCLIFTAGCKNKERIISVDEVKNNTILVKNDGTVQSATVETFDKEYYNLDELKTFITDQIGKYNQTNGQDAIVFGSLDLKDGNAVLILNYSNLEHYKTFNKVDATLTTTVDAKSSNLELPDVYVSASDGAYASPDVALKNDKYKILIVNEKTDVIVDGTVKYFTNAALLSKSNLQTNSEEKSVIVYKP</sequence>
<reference evidence="1 2" key="1">
    <citation type="submission" date="2020-01" db="EMBL/GenBank/DDBJ databases">
        <title>Genome analysis of Anaerocolumna sp. CBA3638.</title>
        <authorList>
            <person name="Kim J."/>
            <person name="Roh S.W."/>
        </authorList>
    </citation>
    <scope>NUCLEOTIDE SEQUENCE [LARGE SCALE GENOMIC DNA]</scope>
    <source>
        <strain evidence="1 2">CBA3638</strain>
    </source>
</reference>
<dbReference type="PROSITE" id="PS51257">
    <property type="entry name" value="PROKAR_LIPOPROTEIN"/>
    <property type="match status" value="1"/>
</dbReference>
<organism evidence="1 2">
    <name type="scientific">Anaerocolumna sedimenticola</name>
    <dbReference type="NCBI Taxonomy" id="2696063"/>
    <lineage>
        <taxon>Bacteria</taxon>
        <taxon>Bacillati</taxon>
        <taxon>Bacillota</taxon>
        <taxon>Clostridia</taxon>
        <taxon>Lachnospirales</taxon>
        <taxon>Lachnospiraceae</taxon>
        <taxon>Anaerocolumna</taxon>
    </lineage>
</organism>
<evidence type="ECO:0000313" key="1">
    <source>
        <dbReference type="EMBL" id="QHQ60819.1"/>
    </source>
</evidence>
<dbReference type="EMBL" id="CP048000">
    <property type="protein sequence ID" value="QHQ60819.1"/>
    <property type="molecule type" value="Genomic_DNA"/>
</dbReference>
<dbReference type="KEGG" id="anr:Ana3638_08605"/>
<proteinExistence type="predicted"/>
<dbReference type="RefSeq" id="WP_161837649.1">
    <property type="nucleotide sequence ID" value="NZ_CP048000.1"/>
</dbReference>
<name>A0A6P1TKZ2_9FIRM</name>
<dbReference type="Proteomes" id="UP000464314">
    <property type="component" value="Chromosome"/>
</dbReference>
<protein>
    <submittedName>
        <fullName evidence="1">Uncharacterized protein</fullName>
    </submittedName>
</protein>
<accession>A0A6P1TKZ2</accession>